<dbReference type="Proteomes" id="UP001165089">
    <property type="component" value="Unassembled WGS sequence"/>
</dbReference>
<protein>
    <submittedName>
        <fullName evidence="1">Uncharacterized protein</fullName>
    </submittedName>
</protein>
<gene>
    <name evidence="1" type="ORF">GETHPA_13270</name>
</gene>
<keyword evidence="2" id="KW-1185">Reference proteome</keyword>
<sequence>MSDAAVRAALGQLEDWLRDGATPLDGALLEAWNRNFKEALAGAERGPGWEETLALARRLGQQVQARQHELEGQREAIRRELQQQLQGERALKGYGSHTH</sequence>
<organism evidence="1 2">
    <name type="scientific">Geothrix rubra</name>
    <dbReference type="NCBI Taxonomy" id="2927977"/>
    <lineage>
        <taxon>Bacteria</taxon>
        <taxon>Pseudomonadati</taxon>
        <taxon>Acidobacteriota</taxon>
        <taxon>Holophagae</taxon>
        <taxon>Holophagales</taxon>
        <taxon>Holophagaceae</taxon>
        <taxon>Geothrix</taxon>
    </lineage>
</organism>
<evidence type="ECO:0000313" key="2">
    <source>
        <dbReference type="Proteomes" id="UP001165089"/>
    </source>
</evidence>
<comment type="caution">
    <text evidence="1">The sequence shown here is derived from an EMBL/GenBank/DDBJ whole genome shotgun (WGS) entry which is preliminary data.</text>
</comment>
<evidence type="ECO:0000313" key="1">
    <source>
        <dbReference type="EMBL" id="GLH69794.1"/>
    </source>
</evidence>
<dbReference type="RefSeq" id="WP_285723844.1">
    <property type="nucleotide sequence ID" value="NZ_BSDD01000002.1"/>
</dbReference>
<dbReference type="EMBL" id="BSDD01000002">
    <property type="protein sequence ID" value="GLH69794.1"/>
    <property type="molecule type" value="Genomic_DNA"/>
</dbReference>
<accession>A0ABQ5Q629</accession>
<name>A0ABQ5Q629_9BACT</name>
<proteinExistence type="predicted"/>
<reference evidence="1 2" key="1">
    <citation type="journal article" date="2023" name="Antonie Van Leeuwenhoek">
        <title>Mesoterricola silvestris gen. nov., sp. nov., Mesoterricola sediminis sp. nov., Geothrix oryzae sp. nov., Geothrix edaphica sp. nov., Geothrix rubra sp. nov., and Geothrix limicola sp. nov., six novel members of Acidobacteriota isolated from soils.</title>
        <authorList>
            <person name="Itoh H."/>
            <person name="Sugisawa Y."/>
            <person name="Mise K."/>
            <person name="Xu Z."/>
            <person name="Kuniyasu M."/>
            <person name="Ushijima N."/>
            <person name="Kawano K."/>
            <person name="Kobayashi E."/>
            <person name="Shiratori Y."/>
            <person name="Masuda Y."/>
            <person name="Senoo K."/>
        </authorList>
    </citation>
    <scope>NUCLEOTIDE SEQUENCE [LARGE SCALE GENOMIC DNA]</scope>
    <source>
        <strain evidence="1 2">Red803</strain>
    </source>
</reference>